<gene>
    <name evidence="1" type="ORF">XELAEV_18013526mg</name>
</gene>
<proteinExistence type="predicted"/>
<dbReference type="EMBL" id="CM004468">
    <property type="protein sequence ID" value="OCT95836.1"/>
    <property type="molecule type" value="Genomic_DNA"/>
</dbReference>
<accession>A0A974HZQ4</accession>
<sequence>MSRRLDQMVSEYIRSYGTEKIIKRFWPIFEVDTTLVRLCPQPPLFSYKKSQTLNDILCPAETYWPKRMESAVVQHPTIGNNIKLRHYATCDTTGVCSCGKVSVRQTFRQVKARIKEQRKDIKNFKPNTCTGTSVLRHFNWCRHNMLQLKWMVLEVIQEPQRGGNKKRLILQKEGRAIHKLPCKC</sequence>
<dbReference type="AlphaFoldDB" id="A0A974HZQ4"/>
<protein>
    <submittedName>
        <fullName evidence="1">Uncharacterized protein</fullName>
    </submittedName>
</protein>
<evidence type="ECO:0000313" key="1">
    <source>
        <dbReference type="EMBL" id="OCT95836.1"/>
    </source>
</evidence>
<dbReference type="PANTHER" id="PTHR21301:SF12">
    <property type="match status" value="1"/>
</dbReference>
<dbReference type="Proteomes" id="UP000694892">
    <property type="component" value="Chromosome 2L"/>
</dbReference>
<organism evidence="1 2">
    <name type="scientific">Xenopus laevis</name>
    <name type="common">African clawed frog</name>
    <dbReference type="NCBI Taxonomy" id="8355"/>
    <lineage>
        <taxon>Eukaryota</taxon>
        <taxon>Metazoa</taxon>
        <taxon>Chordata</taxon>
        <taxon>Craniata</taxon>
        <taxon>Vertebrata</taxon>
        <taxon>Euteleostomi</taxon>
        <taxon>Amphibia</taxon>
        <taxon>Batrachia</taxon>
        <taxon>Anura</taxon>
        <taxon>Pipoidea</taxon>
        <taxon>Pipidae</taxon>
        <taxon>Xenopodinae</taxon>
        <taxon>Xenopus</taxon>
        <taxon>Xenopus</taxon>
    </lineage>
</organism>
<dbReference type="PANTHER" id="PTHR21301">
    <property type="entry name" value="REVERSE TRANSCRIPTASE"/>
    <property type="match status" value="1"/>
</dbReference>
<reference evidence="2" key="1">
    <citation type="journal article" date="2016" name="Nature">
        <title>Genome evolution in the allotetraploid frog Xenopus laevis.</title>
        <authorList>
            <person name="Session A.M."/>
            <person name="Uno Y."/>
            <person name="Kwon T."/>
            <person name="Chapman J.A."/>
            <person name="Toyoda A."/>
            <person name="Takahashi S."/>
            <person name="Fukui A."/>
            <person name="Hikosaka A."/>
            <person name="Suzuki A."/>
            <person name="Kondo M."/>
            <person name="van Heeringen S.J."/>
            <person name="Quigley I."/>
            <person name="Heinz S."/>
            <person name="Ogino H."/>
            <person name="Ochi H."/>
            <person name="Hellsten U."/>
            <person name="Lyons J.B."/>
            <person name="Simakov O."/>
            <person name="Putnam N."/>
            <person name="Stites J."/>
            <person name="Kuroki Y."/>
            <person name="Tanaka T."/>
            <person name="Michiue T."/>
            <person name="Watanabe M."/>
            <person name="Bogdanovic O."/>
            <person name="Lister R."/>
            <person name="Georgiou G."/>
            <person name="Paranjpe S.S."/>
            <person name="van Kruijsbergen I."/>
            <person name="Shu S."/>
            <person name="Carlson J."/>
            <person name="Kinoshita T."/>
            <person name="Ohta Y."/>
            <person name="Mawaribuchi S."/>
            <person name="Jenkins J."/>
            <person name="Grimwood J."/>
            <person name="Schmutz J."/>
            <person name="Mitros T."/>
            <person name="Mozaffari S.V."/>
            <person name="Suzuki Y."/>
            <person name="Haramoto Y."/>
            <person name="Yamamoto T.S."/>
            <person name="Takagi C."/>
            <person name="Heald R."/>
            <person name="Miller K."/>
            <person name="Haudenschild C."/>
            <person name="Kitzman J."/>
            <person name="Nakayama T."/>
            <person name="Izutsu Y."/>
            <person name="Robert J."/>
            <person name="Fortriede J."/>
            <person name="Burns K."/>
            <person name="Lotay V."/>
            <person name="Karimi K."/>
            <person name="Yasuoka Y."/>
            <person name="Dichmann D.S."/>
            <person name="Flajnik M.F."/>
            <person name="Houston D.W."/>
            <person name="Shendure J."/>
            <person name="DuPasquier L."/>
            <person name="Vize P.D."/>
            <person name="Zorn A.M."/>
            <person name="Ito M."/>
            <person name="Marcotte E.M."/>
            <person name="Wallingford J.B."/>
            <person name="Ito Y."/>
            <person name="Asashima M."/>
            <person name="Ueno N."/>
            <person name="Matsuda Y."/>
            <person name="Veenstra G.J."/>
            <person name="Fujiyama A."/>
            <person name="Harland R.M."/>
            <person name="Taira M."/>
            <person name="Rokhsar D.S."/>
        </authorList>
    </citation>
    <scope>NUCLEOTIDE SEQUENCE [LARGE SCALE GENOMIC DNA]</scope>
    <source>
        <strain evidence="2">J</strain>
    </source>
</reference>
<evidence type="ECO:0000313" key="2">
    <source>
        <dbReference type="Proteomes" id="UP000694892"/>
    </source>
</evidence>
<name>A0A974HZQ4_XENLA</name>